<reference evidence="8" key="2">
    <citation type="submission" date="2012-03" db="EMBL/GenBank/DDBJ databases">
        <title>Genome sequence of the fruiting myxobacterium Corallococcus coralloides DSM 2259.</title>
        <authorList>
            <person name="Huntley S."/>
            <person name="Zhang Y."/>
            <person name="Treuner-Lange A."/>
            <person name="Sensen C.W."/>
            <person name="Sogaard-Andersen L."/>
        </authorList>
    </citation>
    <scope>NUCLEOTIDE SEQUENCE [LARGE SCALE GENOMIC DNA]</scope>
    <source>
        <strain evidence="8">ATCC 25202 / DSM 2259 / NBRC 100086 / M2</strain>
    </source>
</reference>
<reference evidence="7 8" key="1">
    <citation type="journal article" date="2012" name="J. Bacteriol.">
        <title>Complete Genome Sequence of the Fruiting Myxobacterium Corallococcus coralloides DSM 2259.</title>
        <authorList>
            <person name="Huntley S."/>
            <person name="Zhang Y."/>
            <person name="Treuner-Lange A."/>
            <person name="Kneip S."/>
            <person name="Sensen C.W."/>
            <person name="Sogaard-Andersen L."/>
        </authorList>
    </citation>
    <scope>NUCLEOTIDE SEQUENCE [LARGE SCALE GENOMIC DNA]</scope>
    <source>
        <strain evidence="8">ATCC 25202 / DSM 2259 / NBRC 100086 / M2</strain>
    </source>
</reference>
<dbReference type="InterPro" id="IPR036941">
    <property type="entry name" value="Rcpt_L-dom_sf"/>
</dbReference>
<dbReference type="Proteomes" id="UP000007587">
    <property type="component" value="Chromosome"/>
</dbReference>
<feature type="domain" description="DUF7151" evidence="6">
    <location>
        <begin position="33"/>
        <end position="76"/>
    </location>
</feature>
<dbReference type="PANTHER" id="PTHR31018:SF3">
    <property type="entry name" value="RECEPTOR PROTEIN-TYROSINE KINASE"/>
    <property type="match status" value="1"/>
</dbReference>
<comment type="subcellular location">
    <subcellularLocation>
        <location evidence="1">Secreted</location>
        <location evidence="1">Cell wall</location>
    </subcellularLocation>
</comment>
<organism evidence="7 8">
    <name type="scientific">Corallococcus coralloides (strain ATCC 25202 / DSM 2259 / NBRC 100086 / M2)</name>
    <name type="common">Myxococcus coralloides</name>
    <dbReference type="NCBI Taxonomy" id="1144275"/>
    <lineage>
        <taxon>Bacteria</taxon>
        <taxon>Pseudomonadati</taxon>
        <taxon>Myxococcota</taxon>
        <taxon>Myxococcia</taxon>
        <taxon>Myxococcales</taxon>
        <taxon>Cystobacterineae</taxon>
        <taxon>Myxococcaceae</taxon>
        <taxon>Corallococcus</taxon>
    </lineage>
</organism>
<dbReference type="InterPro" id="IPR051648">
    <property type="entry name" value="CWI-Assembly_Regulator"/>
</dbReference>
<dbReference type="PROSITE" id="PS51257">
    <property type="entry name" value="PROKAR_LIPOPROTEIN"/>
    <property type="match status" value="1"/>
</dbReference>
<evidence type="ECO:0000256" key="5">
    <source>
        <dbReference type="ARBA" id="ARBA00023180"/>
    </source>
</evidence>
<dbReference type="Gene3D" id="3.80.10.10">
    <property type="entry name" value="Ribonuclease Inhibitor"/>
    <property type="match status" value="1"/>
</dbReference>
<keyword evidence="8" id="KW-1185">Reference proteome</keyword>
<evidence type="ECO:0000313" key="7">
    <source>
        <dbReference type="EMBL" id="AFE07560.1"/>
    </source>
</evidence>
<dbReference type="HOGENOM" id="CLU_407590_0_0_7"/>
<keyword evidence="3" id="KW-0964">Secreted</keyword>
<evidence type="ECO:0000259" key="6">
    <source>
        <dbReference type="Pfam" id="PF23657"/>
    </source>
</evidence>
<evidence type="ECO:0000256" key="1">
    <source>
        <dbReference type="ARBA" id="ARBA00004191"/>
    </source>
</evidence>
<gene>
    <name evidence="7" type="ordered locus">COCOR_07476</name>
</gene>
<dbReference type="eggNOG" id="COG4886">
    <property type="taxonomic scope" value="Bacteria"/>
</dbReference>
<dbReference type="InterPro" id="IPR055575">
    <property type="entry name" value="DUF7151"/>
</dbReference>
<proteinExistence type="predicted"/>
<dbReference type="Gene3D" id="3.80.20.20">
    <property type="entry name" value="Receptor L-domain"/>
    <property type="match status" value="1"/>
</dbReference>
<keyword evidence="4" id="KW-0732">Signal</keyword>
<dbReference type="SUPFAM" id="SSF52058">
    <property type="entry name" value="L domain-like"/>
    <property type="match status" value="2"/>
</dbReference>
<evidence type="ECO:0000256" key="4">
    <source>
        <dbReference type="ARBA" id="ARBA00022729"/>
    </source>
</evidence>
<accession>H8MNZ5</accession>
<name>H8MNZ5_CORCM</name>
<dbReference type="InterPro" id="IPR018247">
    <property type="entry name" value="EF_Hand_1_Ca_BS"/>
</dbReference>
<dbReference type="OrthoDB" id="8832761at2"/>
<dbReference type="PANTHER" id="PTHR31018">
    <property type="entry name" value="SPORULATION-SPECIFIC PROTEIN-RELATED"/>
    <property type="match status" value="1"/>
</dbReference>
<evidence type="ECO:0000256" key="2">
    <source>
        <dbReference type="ARBA" id="ARBA00022512"/>
    </source>
</evidence>
<evidence type="ECO:0000313" key="8">
    <source>
        <dbReference type="Proteomes" id="UP000007587"/>
    </source>
</evidence>
<feature type="domain" description="DUF7151" evidence="6">
    <location>
        <begin position="84"/>
        <end position="122"/>
    </location>
</feature>
<keyword evidence="5" id="KW-0325">Glycoprotein</keyword>
<keyword evidence="7" id="KW-0449">Lipoprotein</keyword>
<dbReference type="InParanoid" id="H8MNZ5"/>
<dbReference type="PROSITE" id="PS00018">
    <property type="entry name" value="EF_HAND_1"/>
    <property type="match status" value="1"/>
</dbReference>
<dbReference type="Pfam" id="PF23657">
    <property type="entry name" value="DUF7151"/>
    <property type="match status" value="2"/>
</dbReference>
<protein>
    <submittedName>
        <fullName evidence="7">Putative lipoprotein</fullName>
    </submittedName>
</protein>
<dbReference type="InterPro" id="IPR032675">
    <property type="entry name" value="LRR_dom_sf"/>
</dbReference>
<sequence>MRWTWGSWLVLSFVAGGCAPLDLTAFNPRAPALSRILPEAPGAACEFGGRAVQTGLDLDGNAVLGDAEVTRTEYVCAAAPASVLVRTSELAPGAVCLDGGRLTQVGLDLDGNGVLDDAEVTREVPACTRAAAIVTRTRPVTASTACLSSATVLEAGDDVDGDGVLDTAEVQASHHFCLVDSALLRIQVQPEPAGGACGRPGMRVEAFGDLNGNGQRDPDTEALTLLPLCQPARVYSGGPYVVATAEDLAGLQGVTRVDGDLIINSETLTDLALPELSVVMGALSIQANPQLTRAALPGLRFAGEVLLADNTVLSTASLGGPAGQVHVDQNLTVRGNPALLSLEGLRTLTPRRWLGVADNALLETFEFPWVDSLPDGLSVQGNPRLRTLSLPFLETAGSVVLIQNVALESLSGLAALRTVEHLDIFASDALTTLQGLDSLLSASSITIVRNAKLQTTAGFPRLIRAGAVTIGDNVVLESTGGMPELRTVSELFTLRNNARLKSVTGLENLDSVHTLLVELNPRLTDLGGFGRLLRLDRLSVRYNNDLRELSRLQGLRQLQFLVVTDNPSLEELGLNDLQVVGGWFNVANNPLLPACRARELADRVYLGMEMRVISGNDDAATCDAP</sequence>
<dbReference type="AlphaFoldDB" id="H8MNZ5"/>
<dbReference type="KEGG" id="ccx:COCOR_07476"/>
<evidence type="ECO:0000256" key="3">
    <source>
        <dbReference type="ARBA" id="ARBA00022525"/>
    </source>
</evidence>
<dbReference type="GO" id="GO:0030313">
    <property type="term" value="C:cell envelope"/>
    <property type="evidence" value="ECO:0007669"/>
    <property type="project" value="UniProtKB-SubCell"/>
</dbReference>
<dbReference type="EMBL" id="CP003389">
    <property type="protein sequence ID" value="AFE07560.1"/>
    <property type="molecule type" value="Genomic_DNA"/>
</dbReference>
<dbReference type="RefSeq" id="WP_014400259.1">
    <property type="nucleotide sequence ID" value="NC_017030.1"/>
</dbReference>
<keyword evidence="2" id="KW-0134">Cell wall</keyword>
<dbReference type="STRING" id="1144275.COCOR_07476"/>